<organism evidence="3 4">
    <name type="scientific">Candidatus Neomicrothrix parvicella RN1</name>
    <dbReference type="NCBI Taxonomy" id="1229780"/>
    <lineage>
        <taxon>Bacteria</taxon>
        <taxon>Bacillati</taxon>
        <taxon>Actinomycetota</taxon>
        <taxon>Acidimicrobiia</taxon>
        <taxon>Acidimicrobiales</taxon>
        <taxon>Microthrixaceae</taxon>
        <taxon>Candidatus Neomicrothrix</taxon>
    </lineage>
</organism>
<dbReference type="PANTHER" id="PTHR30461">
    <property type="entry name" value="DNA-INVERTASE FROM LAMBDOID PROPHAGE"/>
    <property type="match status" value="1"/>
</dbReference>
<dbReference type="InterPro" id="IPR050639">
    <property type="entry name" value="SSR_resolvase"/>
</dbReference>
<dbReference type="InterPro" id="IPR011109">
    <property type="entry name" value="DNA_bind_recombinase_dom"/>
</dbReference>
<dbReference type="Proteomes" id="UP000018291">
    <property type="component" value="Unassembled WGS sequence"/>
</dbReference>
<dbReference type="RefSeq" id="WP_012223056.1">
    <property type="nucleotide sequence ID" value="NZ_HG422565.1"/>
</dbReference>
<name>R4Z083_9ACTN</name>
<dbReference type="SUPFAM" id="SSF53041">
    <property type="entry name" value="Resolvase-like"/>
    <property type="match status" value="1"/>
</dbReference>
<feature type="domain" description="Recombinase" evidence="2">
    <location>
        <begin position="167"/>
        <end position="287"/>
    </location>
</feature>
<dbReference type="SMART" id="SM00857">
    <property type="entry name" value="Resolvase"/>
    <property type="match status" value="1"/>
</dbReference>
<evidence type="ECO:0000259" key="2">
    <source>
        <dbReference type="PROSITE" id="PS51737"/>
    </source>
</evidence>
<dbReference type="PROSITE" id="PS51736">
    <property type="entry name" value="RECOMBINASES_3"/>
    <property type="match status" value="1"/>
</dbReference>
<keyword evidence="4" id="KW-1185">Reference proteome</keyword>
<dbReference type="STRING" id="1229780.BN381_10273"/>
<evidence type="ECO:0000313" key="4">
    <source>
        <dbReference type="Proteomes" id="UP000018291"/>
    </source>
</evidence>
<dbReference type="HOGENOM" id="CLU_010686_18_18_11"/>
<dbReference type="Pfam" id="PF07508">
    <property type="entry name" value="Recombinase"/>
    <property type="match status" value="1"/>
</dbReference>
<proteinExistence type="predicted"/>
<dbReference type="CDD" id="cd00338">
    <property type="entry name" value="Ser_Recombinase"/>
    <property type="match status" value="1"/>
</dbReference>
<dbReference type="GO" id="GO:0003677">
    <property type="term" value="F:DNA binding"/>
    <property type="evidence" value="ECO:0007669"/>
    <property type="project" value="InterPro"/>
</dbReference>
<dbReference type="InterPro" id="IPR036162">
    <property type="entry name" value="Resolvase-like_N_sf"/>
</dbReference>
<accession>R4Z083</accession>
<dbReference type="Pfam" id="PF00239">
    <property type="entry name" value="Resolvase"/>
    <property type="match status" value="1"/>
</dbReference>
<sequence length="510" mass="57689">MSDLIVREYLRVSKDDGKTGKSPDQQHNENLLAFEREGLVPHRGQPYQDVDRSASRYAKAVREGFERLIADLESDGFDADVLAIWESSRGSRRVSEWARLIELCEERGVRIWVTTHGRMYDPSNARDRRSLHEDAVDAEYESDKTSDRIRRNVRAAAKEGKPHGKNVYGYLRVYDQATRKLLRVEPHPDQAPIVQEAARRIMSGGTFYSVAKILNERGIPPRRPPLKDHRANYGWTSAAVKQMLTMPTYAGKRQHNGEIVGDAVWPSLIDYGDWVKLQSIISPPERRRTNFGTAKHLLAGIALCGVCGAPLRVGKQNAGRKRTDKDGKTLPRVTYRTYECPGVPGRPGPDGKMGFHVGMKQKNLDTAVVEALLTRLEHPSFLATIGDRGGSNDAERQDLLAEIARNQKYLDEVREEAAAKLRFDLLLDQETRIEPKIKEAQSRLEALTEMDPLVLRLVSDGAIREAWSDLDLDEQRRGIRAVMAPRINRVGKDWRGRSGVNHDRVDPGWR</sequence>
<protein>
    <submittedName>
        <fullName evidence="3">Putative site specific recombinase</fullName>
    </submittedName>
</protein>
<reference evidence="3 4" key="1">
    <citation type="journal article" date="2013" name="ISME J.">
        <title>Metabolic model for the filamentous 'Candidatus Microthrix parvicella' based on genomic and metagenomic analyses.</title>
        <authorList>
            <person name="Jon McIlroy S."/>
            <person name="Kristiansen R."/>
            <person name="Albertsen M."/>
            <person name="Michael Karst S."/>
            <person name="Rossetti S."/>
            <person name="Lund Nielsen J."/>
            <person name="Tandoi V."/>
            <person name="James Seviour R."/>
            <person name="Nielsen P.H."/>
        </authorList>
    </citation>
    <scope>NUCLEOTIDE SEQUENCE [LARGE SCALE GENOMIC DNA]</scope>
    <source>
        <strain evidence="3 4">RN1</strain>
    </source>
</reference>
<dbReference type="InterPro" id="IPR006119">
    <property type="entry name" value="Resolv_N"/>
</dbReference>
<dbReference type="GO" id="GO:0000150">
    <property type="term" value="F:DNA strand exchange activity"/>
    <property type="evidence" value="ECO:0007669"/>
    <property type="project" value="InterPro"/>
</dbReference>
<feature type="domain" description="Resolvase/invertase-type recombinase catalytic" evidence="1">
    <location>
        <begin position="5"/>
        <end position="160"/>
    </location>
</feature>
<dbReference type="eggNOG" id="COG1961">
    <property type="taxonomic scope" value="Bacteria"/>
</dbReference>
<comment type="caution">
    <text evidence="3">The sequence shown here is derived from an EMBL/GenBank/DDBJ whole genome shotgun (WGS) entry which is preliminary data.</text>
</comment>
<dbReference type="PROSITE" id="PS51737">
    <property type="entry name" value="RECOMBINASE_DNA_BIND"/>
    <property type="match status" value="1"/>
</dbReference>
<dbReference type="OrthoDB" id="4500247at2"/>
<dbReference type="InterPro" id="IPR038109">
    <property type="entry name" value="DNA_bind_recomb_sf"/>
</dbReference>
<dbReference type="EMBL" id="CANL01000001">
    <property type="protein sequence ID" value="CCM62042.1"/>
    <property type="molecule type" value="Genomic_DNA"/>
</dbReference>
<evidence type="ECO:0000259" key="1">
    <source>
        <dbReference type="PROSITE" id="PS51736"/>
    </source>
</evidence>
<dbReference type="Gene3D" id="3.90.1750.20">
    <property type="entry name" value="Putative Large Serine Recombinase, Chain B, Domain 2"/>
    <property type="match status" value="1"/>
</dbReference>
<evidence type="ECO:0000313" key="3">
    <source>
        <dbReference type="EMBL" id="CCM62042.1"/>
    </source>
</evidence>
<gene>
    <name evidence="3" type="ORF">BN381_10273</name>
</gene>
<dbReference type="PANTHER" id="PTHR30461:SF23">
    <property type="entry name" value="DNA RECOMBINASE-RELATED"/>
    <property type="match status" value="1"/>
</dbReference>
<dbReference type="AlphaFoldDB" id="R4Z083"/>
<dbReference type="Gene3D" id="3.40.50.1390">
    <property type="entry name" value="Resolvase, N-terminal catalytic domain"/>
    <property type="match status" value="1"/>
</dbReference>